<proteinExistence type="predicted"/>
<protein>
    <submittedName>
        <fullName evidence="1">Uncharacterized protein</fullName>
    </submittedName>
</protein>
<accession>A0A9P7R888</accession>
<feature type="non-terminal residue" evidence="1">
    <location>
        <position position="30"/>
    </location>
</feature>
<keyword evidence="2" id="KW-1185">Reference proteome</keyword>
<organism evidence="1 2">
    <name type="scientific">Colletotrichum scovillei</name>
    <dbReference type="NCBI Taxonomy" id="1209932"/>
    <lineage>
        <taxon>Eukaryota</taxon>
        <taxon>Fungi</taxon>
        <taxon>Dikarya</taxon>
        <taxon>Ascomycota</taxon>
        <taxon>Pezizomycotina</taxon>
        <taxon>Sordariomycetes</taxon>
        <taxon>Hypocreomycetidae</taxon>
        <taxon>Glomerellales</taxon>
        <taxon>Glomerellaceae</taxon>
        <taxon>Colletotrichum</taxon>
        <taxon>Colletotrichum acutatum species complex</taxon>
    </lineage>
</organism>
<evidence type="ECO:0000313" key="1">
    <source>
        <dbReference type="EMBL" id="KAG7050724.1"/>
    </source>
</evidence>
<dbReference type="EMBL" id="JAESDN010000005">
    <property type="protein sequence ID" value="KAG7050724.1"/>
    <property type="molecule type" value="Genomic_DNA"/>
</dbReference>
<dbReference type="Proteomes" id="UP000699042">
    <property type="component" value="Unassembled WGS sequence"/>
</dbReference>
<comment type="caution">
    <text evidence="1">The sequence shown here is derived from an EMBL/GenBank/DDBJ whole genome shotgun (WGS) entry which is preliminary data.</text>
</comment>
<evidence type="ECO:0000313" key="2">
    <source>
        <dbReference type="Proteomes" id="UP000699042"/>
    </source>
</evidence>
<gene>
    <name evidence="1" type="ORF">JMJ77_013467</name>
</gene>
<sequence>MNCCGVLWKHHRQDYYRYHRLIVWSCSGYC</sequence>
<dbReference type="AlphaFoldDB" id="A0A9P7R888"/>
<name>A0A9P7R888_9PEZI</name>
<reference evidence="1" key="1">
    <citation type="submission" date="2021-05" db="EMBL/GenBank/DDBJ databases">
        <title>Comparative genomics of three Colletotrichum scovillei strains and genetic complementation revealed genes involved fungal growth and virulence on chili pepper.</title>
        <authorList>
            <person name="Hsieh D.-K."/>
            <person name="Chuang S.-C."/>
            <person name="Chen C.-Y."/>
            <person name="Chao Y.-T."/>
            <person name="Lu M.-Y.J."/>
            <person name="Lee M.-H."/>
            <person name="Shih M.-C."/>
        </authorList>
    </citation>
    <scope>NUCLEOTIDE SEQUENCE</scope>
    <source>
        <strain evidence="1">Coll-153</strain>
    </source>
</reference>